<organism evidence="3 4">
    <name type="scientific">Desulfomarina profundi</name>
    <dbReference type="NCBI Taxonomy" id="2772557"/>
    <lineage>
        <taxon>Bacteria</taxon>
        <taxon>Pseudomonadati</taxon>
        <taxon>Thermodesulfobacteriota</taxon>
        <taxon>Desulfobulbia</taxon>
        <taxon>Desulfobulbales</taxon>
        <taxon>Desulfobulbaceae</taxon>
        <taxon>Desulfomarina</taxon>
    </lineage>
</organism>
<dbReference type="EMBL" id="AP024086">
    <property type="protein sequence ID" value="BCL61116.1"/>
    <property type="molecule type" value="Genomic_DNA"/>
</dbReference>
<gene>
    <name evidence="3" type="ORF">DGMP_18090</name>
</gene>
<evidence type="ECO:0000313" key="4">
    <source>
        <dbReference type="Proteomes" id="UP000826725"/>
    </source>
</evidence>
<dbReference type="Proteomes" id="UP000826725">
    <property type="component" value="Chromosome"/>
</dbReference>
<evidence type="ECO:0000313" key="3">
    <source>
        <dbReference type="EMBL" id="BCL61116.1"/>
    </source>
</evidence>
<feature type="signal peptide" evidence="1">
    <location>
        <begin position="1"/>
        <end position="24"/>
    </location>
</feature>
<feature type="domain" description="FecR protein" evidence="2">
    <location>
        <begin position="59"/>
        <end position="146"/>
    </location>
</feature>
<name>A0A8D5JRJ6_9BACT</name>
<proteinExistence type="predicted"/>
<reference evidence="3" key="1">
    <citation type="submission" date="2020-09" db="EMBL/GenBank/DDBJ databases">
        <title>Desulfogranum mesoprofundum gen. nov., sp. nov., a novel mesophilic, sulfate-reducing chemolithoautotroph isolated from a deep-sea hydrothermal vent chimney in the Suiyo Seamount.</title>
        <authorList>
            <person name="Hashimoto Y."/>
            <person name="Nakagawa S."/>
        </authorList>
    </citation>
    <scope>NUCLEOTIDE SEQUENCE</scope>
    <source>
        <strain evidence="3">KT2</strain>
    </source>
</reference>
<dbReference type="RefSeq" id="WP_228857166.1">
    <property type="nucleotide sequence ID" value="NZ_AP024086.1"/>
</dbReference>
<sequence length="162" mass="17600">MKQFFLSCSILFLFSALIPIQLFAETTVGTVKGTRGLVSIIRNGKTTPAFPGDIIYQSDTIITGSNGAIGILMQDNTLISMGPISRVKMEKFLFKPDKNEYAMKLRMMEGTFVYQSGLLGKLAPHAVELDTPVGRISMLKGTDFKAKFSAPSGGGGRSLIRQ</sequence>
<accession>A0A8D5JRJ6</accession>
<evidence type="ECO:0000256" key="1">
    <source>
        <dbReference type="SAM" id="SignalP"/>
    </source>
</evidence>
<dbReference type="Pfam" id="PF04773">
    <property type="entry name" value="FecR"/>
    <property type="match status" value="1"/>
</dbReference>
<dbReference type="AlphaFoldDB" id="A0A8D5JRJ6"/>
<dbReference type="KEGG" id="dbk:DGMP_18090"/>
<keyword evidence="1" id="KW-0732">Signal</keyword>
<dbReference type="InterPro" id="IPR006860">
    <property type="entry name" value="FecR"/>
</dbReference>
<evidence type="ECO:0000259" key="2">
    <source>
        <dbReference type="Pfam" id="PF04773"/>
    </source>
</evidence>
<keyword evidence="4" id="KW-1185">Reference proteome</keyword>
<protein>
    <recommendedName>
        <fullName evidence="2">FecR protein domain-containing protein</fullName>
    </recommendedName>
</protein>
<feature type="chain" id="PRO_5034936174" description="FecR protein domain-containing protein" evidence="1">
    <location>
        <begin position="25"/>
        <end position="162"/>
    </location>
</feature>